<gene>
    <name evidence="1" type="ORF">DX927_00050</name>
</gene>
<evidence type="ECO:0000313" key="2">
    <source>
        <dbReference type="Proteomes" id="UP000324326"/>
    </source>
</evidence>
<organism evidence="1 2">
    <name type="scientific">Bacillus swezeyi</name>
    <dbReference type="NCBI Taxonomy" id="1925020"/>
    <lineage>
        <taxon>Bacteria</taxon>
        <taxon>Bacillati</taxon>
        <taxon>Bacillota</taxon>
        <taxon>Bacilli</taxon>
        <taxon>Bacillales</taxon>
        <taxon>Bacillaceae</taxon>
        <taxon>Bacillus</taxon>
    </lineage>
</organism>
<dbReference type="EMBL" id="QSND01000001">
    <property type="protein sequence ID" value="KAA6452660.1"/>
    <property type="molecule type" value="Genomic_DNA"/>
</dbReference>
<dbReference type="Proteomes" id="UP000324326">
    <property type="component" value="Unassembled WGS sequence"/>
</dbReference>
<accession>A0A5M8RZ27</accession>
<evidence type="ECO:0000313" key="1">
    <source>
        <dbReference type="EMBL" id="KAA6452660.1"/>
    </source>
</evidence>
<name>A0A5M8RZ27_9BACI</name>
<proteinExistence type="predicted"/>
<dbReference type="AlphaFoldDB" id="A0A5M8RZ27"/>
<reference evidence="1 2" key="1">
    <citation type="submission" date="2018-08" db="EMBL/GenBank/DDBJ databases">
        <title>Bacillus phenotypic plasticity.</title>
        <authorList>
            <person name="Hurtado E."/>
        </authorList>
    </citation>
    <scope>NUCLEOTIDE SEQUENCE [LARGE SCALE GENOMIC DNA]</scope>
    <source>
        <strain evidence="1 2">427</strain>
    </source>
</reference>
<comment type="caution">
    <text evidence="1">The sequence shown here is derived from an EMBL/GenBank/DDBJ whole genome shotgun (WGS) entry which is preliminary data.</text>
</comment>
<sequence length="179" mass="20902">MNNNNEQAIEKILSFIETDEKIALMTGTNMFKKHELAFKTITENFAGSRILLRTSTLNYAKVFMKATGALKTGVPYNLNGSTIYIDTVNKRTWDKTPNDFDFAIVYPLMPLTKQTLREELMKDLTYFKNVKKIMLVSSQDTFDMSWADQYTKTKIVYDVLEEDSEYHFRVLEDLKKYNL</sequence>
<protein>
    <submittedName>
        <fullName evidence="1">Uncharacterized protein</fullName>
    </submittedName>
</protein>